<dbReference type="EC" id="2.7.13.3" evidence="3"/>
<keyword evidence="5" id="KW-0808">Transferase</keyword>
<dbReference type="Pfam" id="PF02518">
    <property type="entry name" value="HATPase_c"/>
    <property type="match status" value="1"/>
</dbReference>
<dbReference type="GO" id="GO:0000155">
    <property type="term" value="F:phosphorelay sensor kinase activity"/>
    <property type="evidence" value="ECO:0007669"/>
    <property type="project" value="InterPro"/>
</dbReference>
<evidence type="ECO:0000256" key="7">
    <source>
        <dbReference type="SAM" id="Phobius"/>
    </source>
</evidence>
<dbReference type="Pfam" id="PF00512">
    <property type="entry name" value="HisKA"/>
    <property type="match status" value="1"/>
</dbReference>
<dbReference type="GO" id="GO:0000156">
    <property type="term" value="F:phosphorelay response regulator activity"/>
    <property type="evidence" value="ECO:0007669"/>
    <property type="project" value="TreeGrafter"/>
</dbReference>
<sequence length="386" mass="42100">MRELTTGQQGTWSGTTADGTPVFGAYARSGLTGFRAAVGIRYSELNEPLWRSLSLFAAIGLAILALSVVLGVLFGQRITAPIRALAERAAALGRGEPVQPLETTLAEANQVGAELARASASLREREADLREANEEAQRFAYIVSHDLRSPLVNIMGFTSELEALRHDAFRRLEALRGPDAPAAEVKQDKQLGEDFDEAIGFIRTSIAKMDRLINAILKLSREGRREFRPERVDMTALIEAIKANATTQAEAANATITTSRLPPIASDRLALEQIFSNLIENAVKYLRPGVPGVVEVSGRVQGPNVIYEVRDNGRGIDPKDRERIFELFRRAGTQDKPGEGIGLAHVRALVRRLGGNITLTSEPGRGSTFSVVLPKRWSAETRRKAA</sequence>
<evidence type="ECO:0000259" key="8">
    <source>
        <dbReference type="PROSITE" id="PS50109"/>
    </source>
</evidence>
<evidence type="ECO:0000256" key="5">
    <source>
        <dbReference type="ARBA" id="ARBA00022679"/>
    </source>
</evidence>
<comment type="subcellular location">
    <subcellularLocation>
        <location evidence="2">Membrane</location>
    </subcellularLocation>
</comment>
<dbReference type="InterPro" id="IPR003660">
    <property type="entry name" value="HAMP_dom"/>
</dbReference>
<dbReference type="CDD" id="cd00075">
    <property type="entry name" value="HATPase"/>
    <property type="match status" value="1"/>
</dbReference>
<name>A0A849IAS0_9HYPH</name>
<dbReference type="InterPro" id="IPR003661">
    <property type="entry name" value="HisK_dim/P_dom"/>
</dbReference>
<evidence type="ECO:0000256" key="4">
    <source>
        <dbReference type="ARBA" id="ARBA00022553"/>
    </source>
</evidence>
<gene>
    <name evidence="10" type="ORF">HJG44_14065</name>
</gene>
<dbReference type="InterPro" id="IPR005467">
    <property type="entry name" value="His_kinase_dom"/>
</dbReference>
<evidence type="ECO:0000256" key="6">
    <source>
        <dbReference type="ARBA" id="ARBA00022777"/>
    </source>
</evidence>
<dbReference type="SMART" id="SM00388">
    <property type="entry name" value="HisKA"/>
    <property type="match status" value="1"/>
</dbReference>
<dbReference type="PROSITE" id="PS50885">
    <property type="entry name" value="HAMP"/>
    <property type="match status" value="1"/>
</dbReference>
<dbReference type="Gene3D" id="6.10.340.10">
    <property type="match status" value="1"/>
</dbReference>
<dbReference type="InterPro" id="IPR004358">
    <property type="entry name" value="Sig_transdc_His_kin-like_C"/>
</dbReference>
<dbReference type="PANTHER" id="PTHR42878:SF15">
    <property type="entry name" value="BACTERIOPHYTOCHROME"/>
    <property type="match status" value="1"/>
</dbReference>
<evidence type="ECO:0000313" key="10">
    <source>
        <dbReference type="EMBL" id="NNM73509.1"/>
    </source>
</evidence>
<keyword evidence="7" id="KW-0472">Membrane</keyword>
<dbReference type="FunFam" id="3.30.565.10:FF:000006">
    <property type="entry name" value="Sensor histidine kinase WalK"/>
    <property type="match status" value="1"/>
</dbReference>
<dbReference type="GO" id="GO:0016020">
    <property type="term" value="C:membrane"/>
    <property type="evidence" value="ECO:0007669"/>
    <property type="project" value="UniProtKB-SubCell"/>
</dbReference>
<dbReference type="PANTHER" id="PTHR42878">
    <property type="entry name" value="TWO-COMPONENT HISTIDINE KINASE"/>
    <property type="match status" value="1"/>
</dbReference>
<evidence type="ECO:0000256" key="2">
    <source>
        <dbReference type="ARBA" id="ARBA00004370"/>
    </source>
</evidence>
<dbReference type="GO" id="GO:0007234">
    <property type="term" value="P:osmosensory signaling via phosphorelay pathway"/>
    <property type="evidence" value="ECO:0007669"/>
    <property type="project" value="TreeGrafter"/>
</dbReference>
<dbReference type="SMART" id="SM00387">
    <property type="entry name" value="HATPase_c"/>
    <property type="match status" value="1"/>
</dbReference>
<keyword evidence="6 10" id="KW-0418">Kinase</keyword>
<dbReference type="Proteomes" id="UP000564885">
    <property type="component" value="Unassembled WGS sequence"/>
</dbReference>
<feature type="domain" description="HAMP" evidence="9">
    <location>
        <begin position="76"/>
        <end position="127"/>
    </location>
</feature>
<dbReference type="InterPro" id="IPR036890">
    <property type="entry name" value="HATPase_C_sf"/>
</dbReference>
<evidence type="ECO:0000256" key="1">
    <source>
        <dbReference type="ARBA" id="ARBA00000085"/>
    </source>
</evidence>
<dbReference type="InterPro" id="IPR003594">
    <property type="entry name" value="HATPase_dom"/>
</dbReference>
<dbReference type="InterPro" id="IPR050351">
    <property type="entry name" value="BphY/WalK/GraS-like"/>
</dbReference>
<keyword evidence="7" id="KW-0812">Transmembrane</keyword>
<dbReference type="Gene3D" id="3.30.565.10">
    <property type="entry name" value="Histidine kinase-like ATPase, C-terminal domain"/>
    <property type="match status" value="1"/>
</dbReference>
<dbReference type="EMBL" id="JABEPP010000004">
    <property type="protein sequence ID" value="NNM73509.1"/>
    <property type="molecule type" value="Genomic_DNA"/>
</dbReference>
<dbReference type="Gene3D" id="1.10.287.130">
    <property type="match status" value="1"/>
</dbReference>
<dbReference type="AlphaFoldDB" id="A0A849IAS0"/>
<dbReference type="InterPro" id="IPR036097">
    <property type="entry name" value="HisK_dim/P_sf"/>
</dbReference>
<dbReference type="PRINTS" id="PR00344">
    <property type="entry name" value="BCTRLSENSOR"/>
</dbReference>
<keyword evidence="4" id="KW-0597">Phosphoprotein</keyword>
<keyword evidence="7" id="KW-1133">Transmembrane helix</keyword>
<feature type="domain" description="Histidine kinase" evidence="8">
    <location>
        <begin position="142"/>
        <end position="377"/>
    </location>
</feature>
<evidence type="ECO:0000313" key="11">
    <source>
        <dbReference type="Proteomes" id="UP000564885"/>
    </source>
</evidence>
<dbReference type="SUPFAM" id="SSF47384">
    <property type="entry name" value="Homodimeric domain of signal transducing histidine kinase"/>
    <property type="match status" value="1"/>
</dbReference>
<dbReference type="GO" id="GO:0030295">
    <property type="term" value="F:protein kinase activator activity"/>
    <property type="evidence" value="ECO:0007669"/>
    <property type="project" value="TreeGrafter"/>
</dbReference>
<organism evidence="10 11">
    <name type="scientific">Enterovirga aerilata</name>
    <dbReference type="NCBI Taxonomy" id="2730920"/>
    <lineage>
        <taxon>Bacteria</taxon>
        <taxon>Pseudomonadati</taxon>
        <taxon>Pseudomonadota</taxon>
        <taxon>Alphaproteobacteria</taxon>
        <taxon>Hyphomicrobiales</taxon>
        <taxon>Methylobacteriaceae</taxon>
        <taxon>Enterovirga</taxon>
    </lineage>
</organism>
<evidence type="ECO:0000259" key="9">
    <source>
        <dbReference type="PROSITE" id="PS50885"/>
    </source>
</evidence>
<dbReference type="PROSITE" id="PS50109">
    <property type="entry name" value="HIS_KIN"/>
    <property type="match status" value="1"/>
</dbReference>
<dbReference type="SUPFAM" id="SSF55874">
    <property type="entry name" value="ATPase domain of HSP90 chaperone/DNA topoisomerase II/histidine kinase"/>
    <property type="match status" value="1"/>
</dbReference>
<dbReference type="CDD" id="cd00082">
    <property type="entry name" value="HisKA"/>
    <property type="match status" value="1"/>
</dbReference>
<evidence type="ECO:0000256" key="3">
    <source>
        <dbReference type="ARBA" id="ARBA00012438"/>
    </source>
</evidence>
<comment type="caution">
    <text evidence="10">The sequence shown here is derived from an EMBL/GenBank/DDBJ whole genome shotgun (WGS) entry which is preliminary data.</text>
</comment>
<protein>
    <recommendedName>
        <fullName evidence="3">histidine kinase</fullName>
        <ecNumber evidence="3">2.7.13.3</ecNumber>
    </recommendedName>
</protein>
<comment type="catalytic activity">
    <reaction evidence="1">
        <text>ATP + protein L-histidine = ADP + protein N-phospho-L-histidine.</text>
        <dbReference type="EC" id="2.7.13.3"/>
    </reaction>
</comment>
<feature type="transmembrane region" description="Helical" evidence="7">
    <location>
        <begin position="53"/>
        <end position="74"/>
    </location>
</feature>
<accession>A0A849IAS0</accession>
<reference evidence="10 11" key="1">
    <citation type="submission" date="2020-04" db="EMBL/GenBank/DDBJ databases">
        <title>Enterovirga sp. isolate from soil.</title>
        <authorList>
            <person name="Chea S."/>
            <person name="Kim D.-U."/>
        </authorList>
    </citation>
    <scope>NUCLEOTIDE SEQUENCE [LARGE SCALE GENOMIC DNA]</scope>
    <source>
        <strain evidence="10 11">DB1703</strain>
    </source>
</reference>
<proteinExistence type="predicted"/>
<keyword evidence="11" id="KW-1185">Reference proteome</keyword>